<dbReference type="Gene3D" id="1.10.10.60">
    <property type="entry name" value="Homeodomain-like"/>
    <property type="match status" value="1"/>
</dbReference>
<keyword evidence="1" id="KW-0547">Nucleotide-binding</keyword>
<dbReference type="CDD" id="cd00130">
    <property type="entry name" value="PAS"/>
    <property type="match status" value="1"/>
</dbReference>
<evidence type="ECO:0000313" key="12">
    <source>
        <dbReference type="Proteomes" id="UP001329915"/>
    </source>
</evidence>
<evidence type="ECO:0000256" key="1">
    <source>
        <dbReference type="ARBA" id="ARBA00022741"/>
    </source>
</evidence>
<dbReference type="Pfam" id="PF00158">
    <property type="entry name" value="Sigma54_activat"/>
    <property type="match status" value="1"/>
</dbReference>
<dbReference type="Pfam" id="PF25601">
    <property type="entry name" value="AAA_lid_14"/>
    <property type="match status" value="1"/>
</dbReference>
<dbReference type="InterPro" id="IPR003593">
    <property type="entry name" value="AAA+_ATPase"/>
</dbReference>
<dbReference type="GO" id="GO:0006355">
    <property type="term" value="P:regulation of DNA-templated transcription"/>
    <property type="evidence" value="ECO:0007669"/>
    <property type="project" value="InterPro"/>
</dbReference>
<dbReference type="InterPro" id="IPR035965">
    <property type="entry name" value="PAS-like_dom_sf"/>
</dbReference>
<accession>A0AAU0UNA8</accession>
<dbReference type="GO" id="GO:0003677">
    <property type="term" value="F:DNA binding"/>
    <property type="evidence" value="ECO:0007669"/>
    <property type="project" value="UniProtKB-KW"/>
</dbReference>
<evidence type="ECO:0000256" key="4">
    <source>
        <dbReference type="ARBA" id="ARBA00023015"/>
    </source>
</evidence>
<feature type="domain" description="Sigma-54 factor interaction" evidence="9">
    <location>
        <begin position="268"/>
        <end position="497"/>
    </location>
</feature>
<proteinExistence type="predicted"/>
<dbReference type="SUPFAM" id="SSF55785">
    <property type="entry name" value="PYP-like sensor domain (PAS domain)"/>
    <property type="match status" value="1"/>
</dbReference>
<dbReference type="InterPro" id="IPR009057">
    <property type="entry name" value="Homeodomain-like_sf"/>
</dbReference>
<protein>
    <recommendedName>
        <fullName evidence="7">HTH-type transcriptional regulatory protein TyrR</fullName>
    </recommendedName>
</protein>
<dbReference type="PROSITE" id="PS50112">
    <property type="entry name" value="PAS"/>
    <property type="match status" value="1"/>
</dbReference>
<evidence type="ECO:0000256" key="6">
    <source>
        <dbReference type="ARBA" id="ARBA00023163"/>
    </source>
</evidence>
<keyword evidence="2" id="KW-0058">Aromatic hydrocarbons catabolism</keyword>
<evidence type="ECO:0000256" key="2">
    <source>
        <dbReference type="ARBA" id="ARBA00022797"/>
    </source>
</evidence>
<dbReference type="Pfam" id="PF00989">
    <property type="entry name" value="PAS"/>
    <property type="match status" value="1"/>
</dbReference>
<dbReference type="PROSITE" id="PS50045">
    <property type="entry name" value="SIGMA54_INTERACT_4"/>
    <property type="match status" value="1"/>
</dbReference>
<feature type="coiled-coil region" evidence="8">
    <location>
        <begin position="106"/>
        <end position="136"/>
    </location>
</feature>
<dbReference type="SMART" id="SM00382">
    <property type="entry name" value="AAA"/>
    <property type="match status" value="1"/>
</dbReference>
<dbReference type="Gene3D" id="3.40.50.300">
    <property type="entry name" value="P-loop containing nucleotide triphosphate hydrolases"/>
    <property type="match status" value="1"/>
</dbReference>
<name>A0AAU0UNA8_9FIRM</name>
<dbReference type="Gene3D" id="1.10.8.60">
    <property type="match status" value="1"/>
</dbReference>
<dbReference type="InterPro" id="IPR027417">
    <property type="entry name" value="P-loop_NTPase"/>
</dbReference>
<dbReference type="InterPro" id="IPR013767">
    <property type="entry name" value="PAS_fold"/>
</dbReference>
<keyword evidence="8" id="KW-0175">Coiled coil</keyword>
<dbReference type="SUPFAM" id="SSF52540">
    <property type="entry name" value="P-loop containing nucleoside triphosphate hydrolases"/>
    <property type="match status" value="1"/>
</dbReference>
<dbReference type="PROSITE" id="PS00688">
    <property type="entry name" value="SIGMA54_INTERACT_3"/>
    <property type="match status" value="1"/>
</dbReference>
<evidence type="ECO:0000256" key="3">
    <source>
        <dbReference type="ARBA" id="ARBA00022840"/>
    </source>
</evidence>
<evidence type="ECO:0000256" key="5">
    <source>
        <dbReference type="ARBA" id="ARBA00023125"/>
    </source>
</evidence>
<evidence type="ECO:0000256" key="7">
    <source>
        <dbReference type="ARBA" id="ARBA00029500"/>
    </source>
</evidence>
<evidence type="ECO:0000256" key="8">
    <source>
        <dbReference type="SAM" id="Coils"/>
    </source>
</evidence>
<keyword evidence="12" id="KW-1185">Reference proteome</keyword>
<dbReference type="RefSeq" id="WP_366924496.1">
    <property type="nucleotide sequence ID" value="NZ_CP121694.1"/>
</dbReference>
<dbReference type="Gene3D" id="3.30.450.20">
    <property type="entry name" value="PAS domain"/>
    <property type="match status" value="2"/>
</dbReference>
<dbReference type="AlphaFoldDB" id="A0AAU0UNA8"/>
<gene>
    <name evidence="11" type="ORF">MFMK1_001475</name>
</gene>
<dbReference type="InterPro" id="IPR058031">
    <property type="entry name" value="AAA_lid_NorR"/>
</dbReference>
<keyword evidence="5" id="KW-0238">DNA-binding</keyword>
<dbReference type="InterPro" id="IPR025944">
    <property type="entry name" value="Sigma_54_int_dom_CS"/>
</dbReference>
<dbReference type="InterPro" id="IPR000014">
    <property type="entry name" value="PAS"/>
</dbReference>
<organism evidence="11 12">
    <name type="scientific">Metallumcola ferriviriculae</name>
    <dbReference type="NCBI Taxonomy" id="3039180"/>
    <lineage>
        <taxon>Bacteria</taxon>
        <taxon>Bacillati</taxon>
        <taxon>Bacillota</taxon>
        <taxon>Clostridia</taxon>
        <taxon>Neomoorellales</taxon>
        <taxon>Desulfitibacteraceae</taxon>
        <taxon>Metallumcola</taxon>
    </lineage>
</organism>
<dbReference type="InterPro" id="IPR025943">
    <property type="entry name" value="Sigma_54_int_dom_ATP-bd_2"/>
</dbReference>
<dbReference type="EMBL" id="CP121694">
    <property type="protein sequence ID" value="WRO21665.1"/>
    <property type="molecule type" value="Genomic_DNA"/>
</dbReference>
<dbReference type="InterPro" id="IPR002078">
    <property type="entry name" value="Sigma_54_int"/>
</dbReference>
<dbReference type="SUPFAM" id="SSF46689">
    <property type="entry name" value="Homeodomain-like"/>
    <property type="match status" value="1"/>
</dbReference>
<dbReference type="GO" id="GO:0005524">
    <property type="term" value="F:ATP binding"/>
    <property type="evidence" value="ECO:0007669"/>
    <property type="project" value="UniProtKB-KW"/>
</dbReference>
<dbReference type="PANTHER" id="PTHR32071">
    <property type="entry name" value="TRANSCRIPTIONAL REGULATORY PROTEIN"/>
    <property type="match status" value="1"/>
</dbReference>
<dbReference type="Proteomes" id="UP001329915">
    <property type="component" value="Chromosome"/>
</dbReference>
<keyword evidence="3" id="KW-0067">ATP-binding</keyword>
<dbReference type="NCBIfam" id="TIGR04381">
    <property type="entry name" value="HTH_TypR"/>
    <property type="match status" value="1"/>
</dbReference>
<dbReference type="Pfam" id="PF18024">
    <property type="entry name" value="HTH_50"/>
    <property type="match status" value="1"/>
</dbReference>
<keyword evidence="4" id="KW-0805">Transcription regulation</keyword>
<keyword evidence="6" id="KW-0804">Transcription</keyword>
<dbReference type="FunFam" id="3.40.50.300:FF:000006">
    <property type="entry name" value="DNA-binding transcriptional regulator NtrC"/>
    <property type="match status" value="1"/>
</dbReference>
<dbReference type="CDD" id="cd00009">
    <property type="entry name" value="AAA"/>
    <property type="match status" value="1"/>
</dbReference>
<evidence type="ECO:0000259" key="9">
    <source>
        <dbReference type="PROSITE" id="PS50045"/>
    </source>
</evidence>
<dbReference type="KEGG" id="dbc:MFMK1_001475"/>
<sequence>MIKRSDDLQQFFKEKLPMLWEYTFDSIIVVDRSLKIRYINPEADRMLKQLEEETDTLKPFEALTNHLDVNEVLDQQRPKFNISISFEGKFFTSNVIPVDENLCLAIIKDLTKVKEAEEKIEAIEETNKELNDIIDLSADGLVSIDGNGILLRMNEAYEKIVNIRAKDFLGKPAILLKEKGVLPDLVSTHVLKDLKPKDLYLTIRGKEVLLTGRPVFNSGGKLIRIVANIRDLTELNNLKEQIQRFYKLTSRYKTELERLRAKELEGDLIGSSVKMKKVVELVVQVAEVGSTVLIYGETGTGKEITARMVHRNSRRKEGPFITVNCGALTTSLLESELFGYVAGAFTGADKNGKMGLFEAAEGGTLFLDEIGEMPMEMQVKLLRAIQEKKIRRIGGNKEISVNVRLVAATNKDLKSMVEKGEFREDLFYRLNVLKISLPPLRVRKEDIPDLVDYFLERFNRKYGFQQVLPKGMIARLVSFDWPGNVRQLENTIERLVVLSRGLNLDHELLNDIIDPGEQIIMDNKPLKEILEYTEREIIFKAYKKYGSTRKAARKLGISQATVSRKLQKYKHDELN</sequence>
<reference evidence="11 12" key="1">
    <citation type="submission" date="2023-04" db="EMBL/GenBank/DDBJ databases">
        <authorList>
            <person name="Hsu D."/>
        </authorList>
    </citation>
    <scope>NUCLEOTIDE SEQUENCE [LARGE SCALE GENOMIC DNA]</scope>
    <source>
        <strain evidence="11 12">MK1</strain>
    </source>
</reference>
<dbReference type="SMART" id="SM00091">
    <property type="entry name" value="PAS"/>
    <property type="match status" value="2"/>
</dbReference>
<dbReference type="PROSITE" id="PS00676">
    <property type="entry name" value="SIGMA54_INTERACT_2"/>
    <property type="match status" value="1"/>
</dbReference>
<dbReference type="InterPro" id="IPR030828">
    <property type="entry name" value="HTH_TyrR"/>
</dbReference>
<dbReference type="PANTHER" id="PTHR32071:SF57">
    <property type="entry name" value="C4-DICARBOXYLATE TRANSPORT TRANSCRIPTIONAL REGULATORY PROTEIN DCTD"/>
    <property type="match status" value="1"/>
</dbReference>
<evidence type="ECO:0000259" key="10">
    <source>
        <dbReference type="PROSITE" id="PS50112"/>
    </source>
</evidence>
<evidence type="ECO:0000313" key="11">
    <source>
        <dbReference type="EMBL" id="WRO21665.1"/>
    </source>
</evidence>
<dbReference type="NCBIfam" id="TIGR00229">
    <property type="entry name" value="sensory_box"/>
    <property type="match status" value="1"/>
</dbReference>
<feature type="domain" description="PAS" evidence="10">
    <location>
        <begin position="126"/>
        <end position="175"/>
    </location>
</feature>